<dbReference type="InterPro" id="IPR008258">
    <property type="entry name" value="Transglycosylase_SLT_dom_1"/>
</dbReference>
<feature type="region of interest" description="Disordered" evidence="1">
    <location>
        <begin position="92"/>
        <end position="139"/>
    </location>
</feature>
<evidence type="ECO:0000313" key="3">
    <source>
        <dbReference type="EMBL" id="KNZ54790.1"/>
    </source>
</evidence>
<comment type="caution">
    <text evidence="3">The sequence shown here is derived from an EMBL/GenBank/DDBJ whole genome shotgun (WGS) entry which is preliminary data.</text>
</comment>
<feature type="domain" description="Transglycosylase SLT" evidence="2">
    <location>
        <begin position="224"/>
        <end position="330"/>
    </location>
</feature>
<gene>
    <name evidence="3" type="ORF">VP01_2854g2</name>
</gene>
<protein>
    <recommendedName>
        <fullName evidence="2">Transglycosylase SLT domain-containing protein</fullName>
    </recommendedName>
</protein>
<evidence type="ECO:0000313" key="4">
    <source>
        <dbReference type="Proteomes" id="UP000037035"/>
    </source>
</evidence>
<dbReference type="AlphaFoldDB" id="A0A0L6V3R6"/>
<name>A0A0L6V3R6_9BASI</name>
<organism evidence="3 4">
    <name type="scientific">Puccinia sorghi</name>
    <dbReference type="NCBI Taxonomy" id="27349"/>
    <lineage>
        <taxon>Eukaryota</taxon>
        <taxon>Fungi</taxon>
        <taxon>Dikarya</taxon>
        <taxon>Basidiomycota</taxon>
        <taxon>Pucciniomycotina</taxon>
        <taxon>Pucciniomycetes</taxon>
        <taxon>Pucciniales</taxon>
        <taxon>Pucciniaceae</taxon>
        <taxon>Puccinia</taxon>
    </lineage>
</organism>
<dbReference type="Gene3D" id="1.10.530.10">
    <property type="match status" value="1"/>
</dbReference>
<evidence type="ECO:0000256" key="1">
    <source>
        <dbReference type="SAM" id="MobiDB-lite"/>
    </source>
</evidence>
<dbReference type="EMBL" id="LAVV01007784">
    <property type="protein sequence ID" value="KNZ54790.1"/>
    <property type="molecule type" value="Genomic_DNA"/>
</dbReference>
<sequence>LSMTQVEICNLAEDPKQSCVNVMCFRSRVSGLFTLTMLASCLFSLSSLASDMGQVSHPSSSSLKLLGRTNGVPVTHHLKTLRKATKHKLRSIHHRNNQYHKKAKTKSCARRHDDDAKTKKPKQLKAEQSHAKPKSNQAKEKYLLAPTQAISSILHATSACGGAQPTRTITKTSGPNGHELFLNCGINDGGWKPPHVTMSMVTRLSLDQEPAKSTFAPCRKYRPLFEKYGKAFGIPPIFLAAFAMQESSCRPDVVGDQGGAFGLMQITKDKCGEAPGGNCSEPDYNIKMGAKTFATGLTEANGNVLLALGRYNGVLGTRAHKAKSARGKGQRLLCVSTKPSTRMKQDYLHEFLNAWILGVDPHSCRLGIFRNLDVCGDS</sequence>
<feature type="compositionally biased region" description="Basic and acidic residues" evidence="1">
    <location>
        <begin position="110"/>
        <end position="130"/>
    </location>
</feature>
<dbReference type="OrthoDB" id="2537480at2759"/>
<accession>A0A0L6V3R6</accession>
<dbReference type="InterPro" id="IPR023346">
    <property type="entry name" value="Lysozyme-like_dom_sf"/>
</dbReference>
<feature type="compositionally biased region" description="Basic residues" evidence="1">
    <location>
        <begin position="92"/>
        <end position="109"/>
    </location>
</feature>
<keyword evidence="4" id="KW-1185">Reference proteome</keyword>
<dbReference type="SUPFAM" id="SSF53955">
    <property type="entry name" value="Lysozyme-like"/>
    <property type="match status" value="1"/>
</dbReference>
<evidence type="ECO:0000259" key="2">
    <source>
        <dbReference type="Pfam" id="PF01464"/>
    </source>
</evidence>
<dbReference type="VEuPathDB" id="FungiDB:VP01_2854g2"/>
<reference evidence="3 4" key="1">
    <citation type="submission" date="2015-08" db="EMBL/GenBank/DDBJ databases">
        <title>Next Generation Sequencing and Analysis of the Genome of Puccinia sorghi L Schw, the Causal Agent of Maize Common Rust.</title>
        <authorList>
            <person name="Rochi L."/>
            <person name="Burguener G."/>
            <person name="Darino M."/>
            <person name="Turjanski A."/>
            <person name="Kreff E."/>
            <person name="Dieguez M.J."/>
            <person name="Sacco F."/>
        </authorList>
    </citation>
    <scope>NUCLEOTIDE SEQUENCE [LARGE SCALE GENOMIC DNA]</scope>
    <source>
        <strain evidence="3 4">RO10H11247</strain>
    </source>
</reference>
<proteinExistence type="predicted"/>
<dbReference type="Pfam" id="PF01464">
    <property type="entry name" value="SLT"/>
    <property type="match status" value="1"/>
</dbReference>
<feature type="non-terminal residue" evidence="3">
    <location>
        <position position="1"/>
    </location>
</feature>
<dbReference type="Proteomes" id="UP000037035">
    <property type="component" value="Unassembled WGS sequence"/>
</dbReference>